<name>A0A7L5DQ49_9BACT</name>
<keyword evidence="2" id="KW-1185">Reference proteome</keyword>
<evidence type="ECO:0000313" key="1">
    <source>
        <dbReference type="EMBL" id="QJD77830.1"/>
    </source>
</evidence>
<evidence type="ECO:0000313" key="2">
    <source>
        <dbReference type="Proteomes" id="UP000501128"/>
    </source>
</evidence>
<dbReference type="NCBIfam" id="TIGR04183">
    <property type="entry name" value="Por_Secre_tail"/>
    <property type="match status" value="1"/>
</dbReference>
<dbReference type="Gene3D" id="2.130.10.10">
    <property type="entry name" value="YVTN repeat-like/Quinoprotein amine dehydrogenase"/>
    <property type="match status" value="1"/>
</dbReference>
<proteinExistence type="predicted"/>
<accession>A0A7L5DQ49</accession>
<dbReference type="EMBL" id="CP051677">
    <property type="protein sequence ID" value="QJD77830.1"/>
    <property type="molecule type" value="Genomic_DNA"/>
</dbReference>
<dbReference type="KEGG" id="srho:HH216_04875"/>
<dbReference type="SUPFAM" id="SSF63829">
    <property type="entry name" value="Calcium-dependent phosphotriesterase"/>
    <property type="match status" value="1"/>
</dbReference>
<organism evidence="1 2">
    <name type="scientific">Spirosoma rhododendri</name>
    <dbReference type="NCBI Taxonomy" id="2728024"/>
    <lineage>
        <taxon>Bacteria</taxon>
        <taxon>Pseudomonadati</taxon>
        <taxon>Bacteroidota</taxon>
        <taxon>Cytophagia</taxon>
        <taxon>Cytophagales</taxon>
        <taxon>Cytophagaceae</taxon>
        <taxon>Spirosoma</taxon>
    </lineage>
</organism>
<protein>
    <submittedName>
        <fullName evidence="1">T9SS type A sorting domain-containing protein</fullName>
    </submittedName>
</protein>
<dbReference type="InterPro" id="IPR026444">
    <property type="entry name" value="Secre_tail"/>
</dbReference>
<dbReference type="InterPro" id="IPR015943">
    <property type="entry name" value="WD40/YVTN_repeat-like_dom_sf"/>
</dbReference>
<dbReference type="AlphaFoldDB" id="A0A7L5DQ49"/>
<dbReference type="RefSeq" id="WP_169549774.1">
    <property type="nucleotide sequence ID" value="NZ_CP051677.1"/>
</dbReference>
<sequence length="197" mass="20933">MFDNLSDPFTGAINAQAPFINRRRLLLNELVTAIAVDGGNRKWLSTRTGLYRVSPDGSQLLETFTDDTTPLPLRSISTLAIDPLSGRLFVQTANGIISYQTTATDPADALSSPTIFPNPVRPDFTGSVGITGLTDNATVKIMDAGGQLVYETRSQGGTAAWNLLDYRGRSVQTGVYLVVVVTAAGTEGVAGKLAVVR</sequence>
<dbReference type="Proteomes" id="UP000501128">
    <property type="component" value="Chromosome"/>
</dbReference>
<gene>
    <name evidence="1" type="ORF">HH216_04875</name>
</gene>
<reference evidence="1 2" key="1">
    <citation type="submission" date="2020-04" db="EMBL/GenBank/DDBJ databases">
        <title>Genome sequencing of novel species.</title>
        <authorList>
            <person name="Heo J."/>
            <person name="Kim S.-J."/>
            <person name="Kim J.-S."/>
            <person name="Hong S.-B."/>
            <person name="Kwon S.-W."/>
        </authorList>
    </citation>
    <scope>NUCLEOTIDE SEQUENCE [LARGE SCALE GENOMIC DNA]</scope>
    <source>
        <strain evidence="1 2">CJU-R4</strain>
    </source>
</reference>